<evidence type="ECO:0000313" key="2">
    <source>
        <dbReference type="EMBL" id="EXJ10147.1"/>
    </source>
</evidence>
<evidence type="ECO:0000259" key="1">
    <source>
        <dbReference type="Pfam" id="PF01261"/>
    </source>
</evidence>
<sequence>MFSISASLVNSTHPESLKLIRDAGFTTIDLSHHDFGADVRDIDQIREFIQNHDIKIGSSSGLREFGGNNSHIHEYDMDLAKSYIKTMNRLGCELLIVTPPTIRSRNIQAERIKEDLQALANLAIPYKVKIGLKALSWSPYIGSYQEALSLVDEINSPNLGLVLDTFHFFSESEDLSVVASIPTSRIFLVQCSDFASSMTYSLEDQIETYHHKRLIPGQGFHELGIQSLITELNQRQYKGLFSIFANDQQYQLLDPYESLKQVLAFTSKFTTR</sequence>
<dbReference type="Pfam" id="PF01261">
    <property type="entry name" value="AP_endonuc_2"/>
    <property type="match status" value="1"/>
</dbReference>
<proteinExistence type="predicted"/>
<dbReference type="EC" id="5.3.99.-" evidence="2"/>
<dbReference type="InterPro" id="IPR036237">
    <property type="entry name" value="Xyl_isomerase-like_sf"/>
</dbReference>
<dbReference type="AlphaFoldDB" id="W9V1V4"/>
<comment type="caution">
    <text evidence="2">The sequence shown here is derived from an EMBL/GenBank/DDBJ whole genome shotgun (WGS) entry which is preliminary data.</text>
</comment>
<dbReference type="SUPFAM" id="SSF51658">
    <property type="entry name" value="Xylose isomerase-like"/>
    <property type="match status" value="1"/>
</dbReference>
<protein>
    <submittedName>
        <fullName evidence="2">Inosose isomerase</fullName>
        <ecNumber evidence="2">5.3.99.-</ecNumber>
    </submittedName>
</protein>
<keyword evidence="3" id="KW-1185">Reference proteome</keyword>
<gene>
    <name evidence="2" type="primary">iolI_2</name>
    <name evidence="2" type="ORF">D791_02916</name>
</gene>
<accession>W9V1V4</accession>
<dbReference type="PANTHER" id="PTHR12110">
    <property type="entry name" value="HYDROXYPYRUVATE ISOMERASE"/>
    <property type="match status" value="1"/>
</dbReference>
<evidence type="ECO:0000313" key="3">
    <source>
        <dbReference type="Proteomes" id="UP000019464"/>
    </source>
</evidence>
<dbReference type="STRING" id="1229521.D791_02916"/>
<name>W9V1V4_9GAMM</name>
<reference evidence="2 3" key="2">
    <citation type="journal article" date="2015" name="Syst. Appl. Microbiol.">
        <title>Nitrincola nitratireducens sp. nov. isolated from a haloalkaline crater lake.</title>
        <authorList>
            <person name="Singh A."/>
            <person name="Vaidya B."/>
            <person name="Tanuku N.R."/>
            <person name="Pinnaka A.K."/>
        </authorList>
    </citation>
    <scope>NUCLEOTIDE SEQUENCE [LARGE SCALE GENOMIC DNA]</scope>
    <source>
        <strain evidence="2 3">AK23</strain>
    </source>
</reference>
<dbReference type="RefSeq" id="WP_036512545.1">
    <property type="nucleotide sequence ID" value="NZ_AONB01000016.1"/>
</dbReference>
<dbReference type="PANTHER" id="PTHR12110:SF21">
    <property type="entry name" value="XYLOSE ISOMERASE-LIKE TIM BARREL DOMAIN-CONTAINING PROTEIN"/>
    <property type="match status" value="1"/>
</dbReference>
<dbReference type="Gene3D" id="3.20.20.150">
    <property type="entry name" value="Divalent-metal-dependent TIM barrel enzymes"/>
    <property type="match status" value="1"/>
</dbReference>
<dbReference type="EMBL" id="AONB01000016">
    <property type="protein sequence ID" value="EXJ10147.1"/>
    <property type="molecule type" value="Genomic_DNA"/>
</dbReference>
<dbReference type="GO" id="GO:0016853">
    <property type="term" value="F:isomerase activity"/>
    <property type="evidence" value="ECO:0007669"/>
    <property type="project" value="UniProtKB-KW"/>
</dbReference>
<feature type="domain" description="Xylose isomerase-like TIM barrel" evidence="1">
    <location>
        <begin position="18"/>
        <end position="245"/>
    </location>
</feature>
<reference evidence="3" key="1">
    <citation type="submission" date="2012-11" db="EMBL/GenBank/DDBJ databases">
        <authorList>
            <person name="Singh A."/>
            <person name="Pinnaka A.K."/>
            <person name="Vaidya B."/>
        </authorList>
    </citation>
    <scope>NUCLEOTIDE SEQUENCE [LARGE SCALE GENOMIC DNA]</scope>
    <source>
        <strain evidence="3">AK23</strain>
    </source>
</reference>
<keyword evidence="2" id="KW-0413">Isomerase</keyword>
<dbReference type="OrthoDB" id="9780241at2"/>
<organism evidence="2 3">
    <name type="scientific">Nitrincola nitratireducens</name>
    <dbReference type="NCBI Taxonomy" id="1229521"/>
    <lineage>
        <taxon>Bacteria</taxon>
        <taxon>Pseudomonadati</taxon>
        <taxon>Pseudomonadota</taxon>
        <taxon>Gammaproteobacteria</taxon>
        <taxon>Oceanospirillales</taxon>
        <taxon>Oceanospirillaceae</taxon>
        <taxon>Nitrincola</taxon>
    </lineage>
</organism>
<dbReference type="InterPro" id="IPR013022">
    <property type="entry name" value="Xyl_isomerase-like_TIM-brl"/>
</dbReference>
<dbReference type="InterPro" id="IPR050312">
    <property type="entry name" value="IolE/XylAMocC-like"/>
</dbReference>
<dbReference type="Proteomes" id="UP000019464">
    <property type="component" value="Unassembled WGS sequence"/>
</dbReference>